<feature type="domain" description="HNH nuclease" evidence="3">
    <location>
        <begin position="368"/>
        <end position="420"/>
    </location>
</feature>
<comment type="similarity">
    <text evidence="1">Belongs to the Rv1128c/1148c/1588c/1702c/1945/3466 family.</text>
</comment>
<evidence type="ECO:0000313" key="4">
    <source>
        <dbReference type="EMBL" id="THG33240.1"/>
    </source>
</evidence>
<dbReference type="GO" id="GO:0004519">
    <property type="term" value="F:endonuclease activity"/>
    <property type="evidence" value="ECO:0007669"/>
    <property type="project" value="InterPro"/>
</dbReference>
<dbReference type="OrthoDB" id="3261064at2"/>
<dbReference type="GO" id="GO:0003676">
    <property type="term" value="F:nucleic acid binding"/>
    <property type="evidence" value="ECO:0007669"/>
    <property type="project" value="InterPro"/>
</dbReference>
<gene>
    <name evidence="4" type="ORF">E6C64_02490</name>
</gene>
<protein>
    <submittedName>
        <fullName evidence="4">DUF222 domain-containing protein</fullName>
    </submittedName>
</protein>
<dbReference type="Proteomes" id="UP000309133">
    <property type="component" value="Unassembled WGS sequence"/>
</dbReference>
<dbReference type="Gene3D" id="1.10.30.50">
    <property type="match status" value="1"/>
</dbReference>
<accession>A0A4S4FRG2</accession>
<dbReference type="AlphaFoldDB" id="A0A4S4FRG2"/>
<evidence type="ECO:0000313" key="5">
    <source>
        <dbReference type="Proteomes" id="UP000309133"/>
    </source>
</evidence>
<dbReference type="InterPro" id="IPR002711">
    <property type="entry name" value="HNH"/>
</dbReference>
<evidence type="ECO:0000256" key="1">
    <source>
        <dbReference type="ARBA" id="ARBA00023450"/>
    </source>
</evidence>
<dbReference type="RefSeq" id="WP_136426021.1">
    <property type="nucleotide sequence ID" value="NZ_SSSM01000001.1"/>
</dbReference>
<dbReference type="SMART" id="SM00507">
    <property type="entry name" value="HNHc"/>
    <property type="match status" value="1"/>
</dbReference>
<dbReference type="GO" id="GO:0008270">
    <property type="term" value="F:zinc ion binding"/>
    <property type="evidence" value="ECO:0007669"/>
    <property type="project" value="InterPro"/>
</dbReference>
<dbReference type="Pfam" id="PF01844">
    <property type="entry name" value="HNH"/>
    <property type="match status" value="1"/>
</dbReference>
<dbReference type="InterPro" id="IPR003870">
    <property type="entry name" value="DUF222"/>
</dbReference>
<dbReference type="CDD" id="cd00085">
    <property type="entry name" value="HNHc"/>
    <property type="match status" value="1"/>
</dbReference>
<evidence type="ECO:0000259" key="3">
    <source>
        <dbReference type="SMART" id="SM00507"/>
    </source>
</evidence>
<dbReference type="InterPro" id="IPR003615">
    <property type="entry name" value="HNH_nuc"/>
</dbReference>
<comment type="caution">
    <text evidence="4">The sequence shown here is derived from an EMBL/GenBank/DDBJ whole genome shotgun (WGS) entry which is preliminary data.</text>
</comment>
<feature type="compositionally biased region" description="Low complexity" evidence="2">
    <location>
        <begin position="8"/>
        <end position="29"/>
    </location>
</feature>
<name>A0A4S4FRG2_9MICO</name>
<dbReference type="Pfam" id="PF02720">
    <property type="entry name" value="DUF222"/>
    <property type="match status" value="1"/>
</dbReference>
<feature type="region of interest" description="Disordered" evidence="2">
    <location>
        <begin position="1"/>
        <end position="37"/>
    </location>
</feature>
<sequence length="491" mass="54118">MSEAPTGPEESPADASGESGAAARSRSAENGIPVRSSWLPSADPLDQKLEMVIWASHSRHSAAAFELQQMDEFRKAWQERYGLIDGDESDPKWRSLIWQLSAEFNLPKSTVENKLGMAKVLLAFFPSTFTRMRSGVVTEQHAKVLVDYLGGLPDQVRIDLEAQLLPHAEKLTLRKFEKKVRNAVEIREPEKMEERHEEAMKDRDCWVDDQRDGMATFSVTMSAVDAYAAFDVTNAQAQALKAKAGDEEARGVGEIRSDVVRDMLLDRDAQLSVTEEGDEVRDVKRSARGIVPTVSITVPVLTAIELAKGGDTAGKRLTPAVLEGYGPIAPSMAVKIARATSGFTRILTDPHYGTPISIGTDRYRPPAEMRAAVIWADGTCRAVGCNRRAKDCDLDHTTPASEGGPTELANLTALCPPDHELKHHGGWTMIPAPDYSRKIYWVSPLGRIYDTEPEYLLPLEDPATTLTCMDPAWVHDDHDTNAVADPDFIPF</sequence>
<evidence type="ECO:0000256" key="2">
    <source>
        <dbReference type="SAM" id="MobiDB-lite"/>
    </source>
</evidence>
<proteinExistence type="inferred from homology"/>
<keyword evidence="5" id="KW-1185">Reference proteome</keyword>
<dbReference type="EMBL" id="SSSM01000001">
    <property type="protein sequence ID" value="THG33240.1"/>
    <property type="molecule type" value="Genomic_DNA"/>
</dbReference>
<reference evidence="4 5" key="1">
    <citation type="submission" date="2019-04" db="EMBL/GenBank/DDBJ databases">
        <authorList>
            <person name="Jiang L."/>
        </authorList>
    </citation>
    <scope>NUCLEOTIDE SEQUENCE [LARGE SCALE GENOMIC DNA]</scope>
    <source>
        <strain evidence="4 5">YIM 131853</strain>
    </source>
</reference>
<organism evidence="4 5">
    <name type="scientific">Naasia lichenicola</name>
    <dbReference type="NCBI Taxonomy" id="2565933"/>
    <lineage>
        <taxon>Bacteria</taxon>
        <taxon>Bacillati</taxon>
        <taxon>Actinomycetota</taxon>
        <taxon>Actinomycetes</taxon>
        <taxon>Micrococcales</taxon>
        <taxon>Microbacteriaceae</taxon>
        <taxon>Naasia</taxon>
    </lineage>
</organism>